<dbReference type="RefSeq" id="WP_274322140.1">
    <property type="nucleotide sequence ID" value="NZ_CP118158.1"/>
</dbReference>
<evidence type="ECO:0000313" key="9">
    <source>
        <dbReference type="Proteomes" id="UP001596432"/>
    </source>
</evidence>
<evidence type="ECO:0000256" key="5">
    <source>
        <dbReference type="ARBA" id="ARBA00023315"/>
    </source>
</evidence>
<proteinExistence type="inferred from homology"/>
<protein>
    <submittedName>
        <fullName evidence="8">GNAT family N-acetyltransferase</fullName>
        <ecNumber evidence="8">2.3.1.-</ecNumber>
    </submittedName>
</protein>
<dbReference type="InterPro" id="IPR016181">
    <property type="entry name" value="Acyl_CoA_acyltransferase"/>
</dbReference>
<evidence type="ECO:0000256" key="3">
    <source>
        <dbReference type="ARBA" id="ARBA00022960"/>
    </source>
</evidence>
<keyword evidence="9" id="KW-1185">Reference proteome</keyword>
<dbReference type="InterPro" id="IPR038740">
    <property type="entry name" value="BioF2-like_GNAT_dom"/>
</dbReference>
<accession>A0ABD5Y0X9</accession>
<dbReference type="EC" id="2.3.1.-" evidence="8"/>
<evidence type="ECO:0000256" key="6">
    <source>
        <dbReference type="ARBA" id="ARBA00023316"/>
    </source>
</evidence>
<dbReference type="AlphaFoldDB" id="A0ABD5Y0X9"/>
<evidence type="ECO:0000256" key="1">
    <source>
        <dbReference type="ARBA" id="ARBA00009943"/>
    </source>
</evidence>
<keyword evidence="3" id="KW-0133">Cell shape</keyword>
<dbReference type="InterPro" id="IPR003447">
    <property type="entry name" value="FEMABX"/>
</dbReference>
<keyword evidence="2 8" id="KW-0808">Transferase</keyword>
<keyword evidence="5 8" id="KW-0012">Acyltransferase</keyword>
<dbReference type="GeneID" id="78821356"/>
<dbReference type="PANTHER" id="PTHR36174">
    <property type="entry name" value="LIPID II:GLYCINE GLYCYLTRANSFERASE"/>
    <property type="match status" value="1"/>
</dbReference>
<reference evidence="8 9" key="1">
    <citation type="journal article" date="2019" name="Int. J. Syst. Evol. Microbiol.">
        <title>The Global Catalogue of Microorganisms (GCM) 10K type strain sequencing project: providing services to taxonomists for standard genome sequencing and annotation.</title>
        <authorList>
            <consortium name="The Broad Institute Genomics Platform"/>
            <consortium name="The Broad Institute Genome Sequencing Center for Infectious Disease"/>
            <person name="Wu L."/>
            <person name="Ma J."/>
        </authorList>
    </citation>
    <scope>NUCLEOTIDE SEQUENCE [LARGE SCALE GENOMIC DNA]</scope>
    <source>
        <strain evidence="8 9">XZYJT29</strain>
    </source>
</reference>
<dbReference type="PROSITE" id="PS51191">
    <property type="entry name" value="FEMABX"/>
    <property type="match status" value="1"/>
</dbReference>
<dbReference type="InterPro" id="IPR050644">
    <property type="entry name" value="PG_Glycine_Bridge_Synth"/>
</dbReference>
<feature type="domain" description="BioF2-like acetyltransferase" evidence="7">
    <location>
        <begin position="211"/>
        <end position="349"/>
    </location>
</feature>
<dbReference type="GO" id="GO:0008360">
    <property type="term" value="P:regulation of cell shape"/>
    <property type="evidence" value="ECO:0007669"/>
    <property type="project" value="UniProtKB-KW"/>
</dbReference>
<dbReference type="SUPFAM" id="SSF55729">
    <property type="entry name" value="Acyl-CoA N-acyltransferases (Nat)"/>
    <property type="match status" value="1"/>
</dbReference>
<organism evidence="8 9">
    <name type="scientific">Halosimplex aquaticum</name>
    <dbReference type="NCBI Taxonomy" id="3026162"/>
    <lineage>
        <taxon>Archaea</taxon>
        <taxon>Methanobacteriati</taxon>
        <taxon>Methanobacteriota</taxon>
        <taxon>Stenosarchaea group</taxon>
        <taxon>Halobacteria</taxon>
        <taxon>Halobacteriales</taxon>
        <taxon>Haloarculaceae</taxon>
        <taxon>Halosimplex</taxon>
    </lineage>
</organism>
<evidence type="ECO:0000256" key="2">
    <source>
        <dbReference type="ARBA" id="ARBA00022679"/>
    </source>
</evidence>
<name>A0ABD5Y0X9_9EURY</name>
<evidence type="ECO:0000259" key="7">
    <source>
        <dbReference type="Pfam" id="PF13480"/>
    </source>
</evidence>
<comment type="caution">
    <text evidence="8">The sequence shown here is derived from an EMBL/GenBank/DDBJ whole genome shotgun (WGS) entry which is preliminary data.</text>
</comment>
<dbReference type="EMBL" id="JBHTAS010000001">
    <property type="protein sequence ID" value="MFC7141048.1"/>
    <property type="molecule type" value="Genomic_DNA"/>
</dbReference>
<dbReference type="Proteomes" id="UP001596432">
    <property type="component" value="Unassembled WGS sequence"/>
</dbReference>
<dbReference type="PANTHER" id="PTHR36174:SF1">
    <property type="entry name" value="LIPID II:GLYCINE GLYCYLTRANSFERASE"/>
    <property type="match status" value="1"/>
</dbReference>
<evidence type="ECO:0000256" key="4">
    <source>
        <dbReference type="ARBA" id="ARBA00022984"/>
    </source>
</evidence>
<comment type="similarity">
    <text evidence="1">Belongs to the FemABX family.</text>
</comment>
<dbReference type="Gene3D" id="3.40.630.30">
    <property type="match status" value="1"/>
</dbReference>
<dbReference type="GO" id="GO:0071555">
    <property type="term" value="P:cell wall organization"/>
    <property type="evidence" value="ECO:0007669"/>
    <property type="project" value="UniProtKB-KW"/>
</dbReference>
<sequence>MTELTVTSHETIDAVDENQWDTLVRQSDLGSVFHRHGWLRAVERGLDRRPEHFVVRKGSNPVALLPNFRAPVDLPDPSALLERFDSPTLVDRLPTGALGAVSTVAGAPADASADALDSLPVERLCSTAPGFGGPVVLTDEAECLDMLFDALDDAISEYTLCHVVKAKEPAFMRYGKFLAGRGYAPTLLDCRFVLDVDRPFEEVLDGMDKERRKAVRDAREREYEVTERPLAETLDETYDRYLRDMERAGGDPYPRSFFAALAADFPERTRVFSAEVDGVAAGQYVYLLDDEQSAVHYFFSAIGDESNYEYNPTELLHSHVAEWAREHGYDAYDFGSTGSTFRDGTFKYKEKYGARVVPTLRWERGGSPVLWNAYRVARRGYQRYAYPDT</sequence>
<gene>
    <name evidence="8" type="ORF">ACFQMA_14585</name>
</gene>
<dbReference type="GO" id="GO:0016746">
    <property type="term" value="F:acyltransferase activity"/>
    <property type="evidence" value="ECO:0007669"/>
    <property type="project" value="UniProtKB-KW"/>
</dbReference>
<keyword evidence="6" id="KW-0961">Cell wall biogenesis/degradation</keyword>
<evidence type="ECO:0000313" key="8">
    <source>
        <dbReference type="EMBL" id="MFC7141048.1"/>
    </source>
</evidence>
<dbReference type="Pfam" id="PF13480">
    <property type="entry name" value="Acetyltransf_6"/>
    <property type="match status" value="1"/>
</dbReference>
<keyword evidence="4" id="KW-0573">Peptidoglycan synthesis</keyword>